<organism evidence="3 4">
    <name type="scientific">Paenibacillus silagei</name>
    <dbReference type="NCBI Taxonomy" id="1670801"/>
    <lineage>
        <taxon>Bacteria</taxon>
        <taxon>Bacillati</taxon>
        <taxon>Bacillota</taxon>
        <taxon>Bacilli</taxon>
        <taxon>Bacillales</taxon>
        <taxon>Paenibacillaceae</taxon>
        <taxon>Paenibacillus</taxon>
    </lineage>
</organism>
<protein>
    <submittedName>
        <fullName evidence="3">DNA-binding transcriptional MerR regulator</fullName>
    </submittedName>
</protein>
<dbReference type="PANTHER" id="PTHR30204:SF82">
    <property type="entry name" value="TRANSCRIPTIONAL REGULATOR, MERR FAMILY"/>
    <property type="match status" value="1"/>
</dbReference>
<dbReference type="PROSITE" id="PS50937">
    <property type="entry name" value="HTH_MERR_2"/>
    <property type="match status" value="1"/>
</dbReference>
<dbReference type="CDD" id="cd01109">
    <property type="entry name" value="HTH_YyaN"/>
    <property type="match status" value="1"/>
</dbReference>
<sequence>MNYYSIGEAATRLGIPESTIRFYEKQGLLPRMERDEAGRRIFTEDYLVFLKIILYLKNTQMPISQIRQYVDWMAEGDSTIALRLAMFQEHKQAVLAQIALMTESLQGIEKKIERYTNYLETNGKEVLS</sequence>
<feature type="domain" description="HTH merR-type" evidence="2">
    <location>
        <begin position="3"/>
        <end position="72"/>
    </location>
</feature>
<dbReference type="Gene3D" id="1.10.1660.10">
    <property type="match status" value="1"/>
</dbReference>
<evidence type="ECO:0000313" key="4">
    <source>
        <dbReference type="Proteomes" id="UP000773462"/>
    </source>
</evidence>
<gene>
    <name evidence="3" type="ORF">J2Z70_002288</name>
</gene>
<dbReference type="InterPro" id="IPR000551">
    <property type="entry name" value="MerR-type_HTH_dom"/>
</dbReference>
<reference evidence="3 4" key="1">
    <citation type="submission" date="2021-03" db="EMBL/GenBank/DDBJ databases">
        <title>Genomic Encyclopedia of Type Strains, Phase IV (KMG-IV): sequencing the most valuable type-strain genomes for metagenomic binning, comparative biology and taxonomic classification.</title>
        <authorList>
            <person name="Goeker M."/>
        </authorList>
    </citation>
    <scope>NUCLEOTIDE SEQUENCE [LARGE SCALE GENOMIC DNA]</scope>
    <source>
        <strain evidence="3 4">DSM 101953</strain>
    </source>
</reference>
<proteinExistence type="predicted"/>
<dbReference type="EMBL" id="JAGGLV010000006">
    <property type="protein sequence ID" value="MBP2112134.1"/>
    <property type="molecule type" value="Genomic_DNA"/>
</dbReference>
<dbReference type="Pfam" id="PF13411">
    <property type="entry name" value="MerR_1"/>
    <property type="match status" value="1"/>
</dbReference>
<dbReference type="PANTHER" id="PTHR30204">
    <property type="entry name" value="REDOX-CYCLING DRUG-SENSING TRANSCRIPTIONAL ACTIVATOR SOXR"/>
    <property type="match status" value="1"/>
</dbReference>
<dbReference type="InterPro" id="IPR047057">
    <property type="entry name" value="MerR_fam"/>
</dbReference>
<evidence type="ECO:0000313" key="3">
    <source>
        <dbReference type="EMBL" id="MBP2112134.1"/>
    </source>
</evidence>
<comment type="caution">
    <text evidence="3">The sequence shown here is derived from an EMBL/GenBank/DDBJ whole genome shotgun (WGS) entry which is preliminary data.</text>
</comment>
<evidence type="ECO:0000256" key="1">
    <source>
        <dbReference type="ARBA" id="ARBA00023125"/>
    </source>
</evidence>
<accession>A0ABS4NRV2</accession>
<keyword evidence="1 3" id="KW-0238">DNA-binding</keyword>
<dbReference type="SMART" id="SM00422">
    <property type="entry name" value="HTH_MERR"/>
    <property type="match status" value="1"/>
</dbReference>
<dbReference type="GO" id="GO:0003677">
    <property type="term" value="F:DNA binding"/>
    <property type="evidence" value="ECO:0007669"/>
    <property type="project" value="UniProtKB-KW"/>
</dbReference>
<dbReference type="RefSeq" id="WP_209872750.1">
    <property type="nucleotide sequence ID" value="NZ_JAGGLV010000006.1"/>
</dbReference>
<dbReference type="Proteomes" id="UP000773462">
    <property type="component" value="Unassembled WGS sequence"/>
</dbReference>
<dbReference type="InterPro" id="IPR009061">
    <property type="entry name" value="DNA-bd_dom_put_sf"/>
</dbReference>
<dbReference type="SUPFAM" id="SSF46955">
    <property type="entry name" value="Putative DNA-binding domain"/>
    <property type="match status" value="1"/>
</dbReference>
<evidence type="ECO:0000259" key="2">
    <source>
        <dbReference type="PROSITE" id="PS50937"/>
    </source>
</evidence>
<keyword evidence="4" id="KW-1185">Reference proteome</keyword>
<name>A0ABS4NRV2_9BACL</name>